<dbReference type="NCBIfam" id="TIGR01488">
    <property type="entry name" value="HAD-SF-IB"/>
    <property type="match status" value="1"/>
</dbReference>
<dbReference type="EMBL" id="RBXO01000001">
    <property type="protein sequence ID" value="RKT55515.1"/>
    <property type="molecule type" value="Genomic_DNA"/>
</dbReference>
<comment type="similarity">
    <text evidence="1">Belongs to the HAD-like hydrolase superfamily. SerB family.</text>
</comment>
<dbReference type="NCBIfam" id="TIGR01490">
    <property type="entry name" value="HAD-SF-IB-hyp1"/>
    <property type="match status" value="1"/>
</dbReference>
<accession>A0A495W419</accession>
<sequence length="223" mass="24315">MMRVAAFFDIDETLIAGKSMFDFLRFHLADDRTPDRGQAARLAEFDRLVAAGGASRSTVNRQYYRIYRGVPADLVRRQGLEWFARSRRTAGFIKPEVVGALVRHRLSGHRVVLVSGSFPACADPLASALGAHHVLCTRPVVGPDGLLTGEVDRSVIGDVKSTAVRELARREGLSLPLSFGYGDHASDLPLLREVGHPVVVGADPELGRHADRNQWLRIAGVAA</sequence>
<keyword evidence="3 5" id="KW-0378">Hydrolase</keyword>
<comment type="caution">
    <text evidence="5">The sequence shown here is derived from an EMBL/GenBank/DDBJ whole genome shotgun (WGS) entry which is preliminary data.</text>
</comment>
<dbReference type="PANTHER" id="PTHR43344:SF13">
    <property type="entry name" value="PHOSPHATASE RV3661-RELATED"/>
    <property type="match status" value="1"/>
</dbReference>
<evidence type="ECO:0000256" key="3">
    <source>
        <dbReference type="ARBA" id="ARBA00022801"/>
    </source>
</evidence>
<dbReference type="AlphaFoldDB" id="A0A495W419"/>
<dbReference type="GO" id="GO:0016787">
    <property type="term" value="F:hydrolase activity"/>
    <property type="evidence" value="ECO:0007669"/>
    <property type="project" value="UniProtKB-KW"/>
</dbReference>
<evidence type="ECO:0000256" key="1">
    <source>
        <dbReference type="ARBA" id="ARBA00009184"/>
    </source>
</evidence>
<protein>
    <submittedName>
        <fullName evidence="5">HAD superfamily hydrolase (TIGR01490 family)</fullName>
    </submittedName>
</protein>
<dbReference type="Gene3D" id="3.40.50.1000">
    <property type="entry name" value="HAD superfamily/HAD-like"/>
    <property type="match status" value="1"/>
</dbReference>
<evidence type="ECO:0000313" key="5">
    <source>
        <dbReference type="EMBL" id="RKT55515.1"/>
    </source>
</evidence>
<dbReference type="InterPro" id="IPR023214">
    <property type="entry name" value="HAD_sf"/>
</dbReference>
<keyword evidence="2" id="KW-0479">Metal-binding</keyword>
<gene>
    <name evidence="5" type="ORF">C8E97_4184</name>
</gene>
<dbReference type="PANTHER" id="PTHR43344">
    <property type="entry name" value="PHOSPHOSERINE PHOSPHATASE"/>
    <property type="match status" value="1"/>
</dbReference>
<proteinExistence type="inferred from homology"/>
<reference evidence="5 6" key="1">
    <citation type="submission" date="2018-10" db="EMBL/GenBank/DDBJ databases">
        <title>Sequencing the genomes of 1000 actinobacteria strains.</title>
        <authorList>
            <person name="Klenk H.-P."/>
        </authorList>
    </citation>
    <scope>NUCLEOTIDE SEQUENCE [LARGE SCALE GENOMIC DNA]</scope>
    <source>
        <strain evidence="5 6">DSM 43800</strain>
    </source>
</reference>
<evidence type="ECO:0000256" key="2">
    <source>
        <dbReference type="ARBA" id="ARBA00022723"/>
    </source>
</evidence>
<evidence type="ECO:0000313" key="6">
    <source>
        <dbReference type="Proteomes" id="UP000282084"/>
    </source>
</evidence>
<dbReference type="InterPro" id="IPR050582">
    <property type="entry name" value="HAD-like_SerB"/>
</dbReference>
<dbReference type="GO" id="GO:0046872">
    <property type="term" value="F:metal ion binding"/>
    <property type="evidence" value="ECO:0007669"/>
    <property type="project" value="UniProtKB-KW"/>
</dbReference>
<keyword evidence="4" id="KW-0460">Magnesium</keyword>
<dbReference type="OrthoDB" id="25607at2"/>
<name>A0A495W419_9PSEU</name>
<dbReference type="InterPro" id="IPR036412">
    <property type="entry name" value="HAD-like_sf"/>
</dbReference>
<dbReference type="Pfam" id="PF12710">
    <property type="entry name" value="HAD"/>
    <property type="match status" value="1"/>
</dbReference>
<organism evidence="5 6">
    <name type="scientific">Saccharothrix australiensis</name>
    <dbReference type="NCBI Taxonomy" id="2072"/>
    <lineage>
        <taxon>Bacteria</taxon>
        <taxon>Bacillati</taxon>
        <taxon>Actinomycetota</taxon>
        <taxon>Actinomycetes</taxon>
        <taxon>Pseudonocardiales</taxon>
        <taxon>Pseudonocardiaceae</taxon>
        <taxon>Saccharothrix</taxon>
    </lineage>
</organism>
<keyword evidence="6" id="KW-1185">Reference proteome</keyword>
<dbReference type="Proteomes" id="UP000282084">
    <property type="component" value="Unassembled WGS sequence"/>
</dbReference>
<dbReference type="SUPFAM" id="SSF56784">
    <property type="entry name" value="HAD-like"/>
    <property type="match status" value="1"/>
</dbReference>
<dbReference type="Gene3D" id="1.20.1440.100">
    <property type="entry name" value="SG protein - dephosphorylation function"/>
    <property type="match status" value="1"/>
</dbReference>
<dbReference type="InterPro" id="IPR006385">
    <property type="entry name" value="HAD_hydro_SerB1"/>
</dbReference>
<evidence type="ECO:0000256" key="4">
    <source>
        <dbReference type="ARBA" id="ARBA00022842"/>
    </source>
</evidence>